<dbReference type="GO" id="GO:0005829">
    <property type="term" value="C:cytosol"/>
    <property type="evidence" value="ECO:0007669"/>
    <property type="project" value="TreeGrafter"/>
</dbReference>
<accession>A0A0N5AZK5</accession>
<keyword evidence="1" id="KW-1185">Reference proteome</keyword>
<organism evidence="1 2">
    <name type="scientific">Syphacia muris</name>
    <dbReference type="NCBI Taxonomy" id="451379"/>
    <lineage>
        <taxon>Eukaryota</taxon>
        <taxon>Metazoa</taxon>
        <taxon>Ecdysozoa</taxon>
        <taxon>Nematoda</taxon>
        <taxon>Chromadorea</taxon>
        <taxon>Rhabditida</taxon>
        <taxon>Spirurina</taxon>
        <taxon>Oxyuridomorpha</taxon>
        <taxon>Oxyuroidea</taxon>
        <taxon>Oxyuridae</taxon>
        <taxon>Syphacia</taxon>
    </lineage>
</organism>
<protein>
    <submittedName>
        <fullName evidence="2">ARM repeat superfamily protein</fullName>
    </submittedName>
</protein>
<evidence type="ECO:0000313" key="1">
    <source>
        <dbReference type="Proteomes" id="UP000046393"/>
    </source>
</evidence>
<proteinExistence type="predicted"/>
<dbReference type="GO" id="GO:0009653">
    <property type="term" value="P:anatomical structure morphogenesis"/>
    <property type="evidence" value="ECO:0007669"/>
    <property type="project" value="TreeGrafter"/>
</dbReference>
<name>A0A0N5AZK5_9BILA</name>
<sequence>MQRVVAANGCKYIGDLLAREVTVAENISWKPQIFWILRRLAPGSASTARTIGRQLAMSDGGAALLSTFLSDDCDEAFKDMVVEICTHSPPIREYFSDHEILEKVVAMNEPSTPMISILCAYTKEAWSRERLLSVGALDVLLNRCSISTQLNERLMIISSLVHFSHYISGLVHIFRSAVFLKTVLTDISNYLGKPGVKCKHKYNTEEIMPCTTAAMNHRVALRKMCYITGNKDRVNGCFYGRGYSKTSESPYYCSTAPGSVVSWSRSVSPPSNSLSSFSGATLSPSSGAGSLSPQSAISPSSSVEDFFSPLFVGIDVEDGGDCENIDNEEEKKETVEADFEERIVLQKMVSAELQLFSYASSENNILGILFRED</sequence>
<dbReference type="PANTHER" id="PTHR23312:SF8">
    <property type="entry name" value="ARMADILLO REPEAT-CONTAINING PROTEIN 5"/>
    <property type="match status" value="1"/>
</dbReference>
<dbReference type="PANTHER" id="PTHR23312">
    <property type="entry name" value="ARMC5 ARMADILLO REPEAT-CONTAINING -RELATED"/>
    <property type="match status" value="1"/>
</dbReference>
<dbReference type="WBParaSite" id="SMUV_0001043101-mRNA-1">
    <property type="protein sequence ID" value="SMUV_0001043101-mRNA-1"/>
    <property type="gene ID" value="SMUV_0001043101"/>
</dbReference>
<reference evidence="2" key="1">
    <citation type="submission" date="2017-02" db="UniProtKB">
        <authorList>
            <consortium name="WormBaseParasite"/>
        </authorList>
    </citation>
    <scope>IDENTIFICATION</scope>
</reference>
<evidence type="ECO:0000313" key="2">
    <source>
        <dbReference type="WBParaSite" id="SMUV_0001043101-mRNA-1"/>
    </source>
</evidence>
<dbReference type="Proteomes" id="UP000046393">
    <property type="component" value="Unplaced"/>
</dbReference>
<dbReference type="AlphaFoldDB" id="A0A0N5AZK5"/>